<dbReference type="SUPFAM" id="SSF55008">
    <property type="entry name" value="HMA, heavy metal-associated domain"/>
    <property type="match status" value="1"/>
</dbReference>
<dbReference type="PANTHER" id="PTHR46119:SF8">
    <property type="entry name" value="OS08G0405700 PROTEIN"/>
    <property type="match status" value="1"/>
</dbReference>
<dbReference type="Pfam" id="PF00403">
    <property type="entry name" value="HMA"/>
    <property type="match status" value="1"/>
</dbReference>
<organism evidence="2 3">
    <name type="scientific">Spirodela intermedia</name>
    <name type="common">Intermediate duckweed</name>
    <dbReference type="NCBI Taxonomy" id="51605"/>
    <lineage>
        <taxon>Eukaryota</taxon>
        <taxon>Viridiplantae</taxon>
        <taxon>Streptophyta</taxon>
        <taxon>Embryophyta</taxon>
        <taxon>Tracheophyta</taxon>
        <taxon>Spermatophyta</taxon>
        <taxon>Magnoliopsida</taxon>
        <taxon>Liliopsida</taxon>
        <taxon>Araceae</taxon>
        <taxon>Lemnoideae</taxon>
        <taxon>Spirodela</taxon>
    </lineage>
</organism>
<dbReference type="InterPro" id="IPR006121">
    <property type="entry name" value="HMA_dom"/>
</dbReference>
<evidence type="ECO:0000313" key="2">
    <source>
        <dbReference type="EMBL" id="CAA7401031.1"/>
    </source>
</evidence>
<reference evidence="2" key="1">
    <citation type="submission" date="2020-02" db="EMBL/GenBank/DDBJ databases">
        <authorList>
            <person name="Scholz U."/>
            <person name="Mascher M."/>
            <person name="Fiebig A."/>
        </authorList>
    </citation>
    <scope>NUCLEOTIDE SEQUENCE</scope>
</reference>
<protein>
    <recommendedName>
        <fullName evidence="1">HMA domain-containing protein</fullName>
    </recommendedName>
</protein>
<dbReference type="Gene3D" id="3.30.70.100">
    <property type="match status" value="1"/>
</dbReference>
<proteinExistence type="predicted"/>
<dbReference type="Proteomes" id="UP000663760">
    <property type="component" value="Chromosome 8"/>
</dbReference>
<dbReference type="AlphaFoldDB" id="A0A7I8KTR8"/>
<dbReference type="InterPro" id="IPR036163">
    <property type="entry name" value="HMA_dom_sf"/>
</dbReference>
<dbReference type="InterPro" id="IPR044526">
    <property type="entry name" value="NAKR1-3"/>
</dbReference>
<name>A0A7I8KTR8_SPIIN</name>
<evidence type="ECO:0000259" key="1">
    <source>
        <dbReference type="PROSITE" id="PS50846"/>
    </source>
</evidence>
<evidence type="ECO:0000313" key="3">
    <source>
        <dbReference type="Proteomes" id="UP000663760"/>
    </source>
</evidence>
<dbReference type="CDD" id="cd00371">
    <property type="entry name" value="HMA"/>
    <property type="match status" value="1"/>
</dbReference>
<sequence>MKGRRMHGFMCNSQASTAVCSAANTRSVVAPRRLKGVLLDHGGAVDFKYSRLIDSRRPPAARREKRLHLVPLPTAAASPEKRLQLVAFPTTAASPEKRLQLVPLPTAAAAAPERRLQLVPLPTAAAKTAENRLQVVVMRVSIHCLGCAGKVKKVLSKMEGVTSVRIDLEEKRVTVEGRVSPAAVLESVSRVKRAEFWPSLDSPRG</sequence>
<dbReference type="EMBL" id="LR746271">
    <property type="protein sequence ID" value="CAA7401031.1"/>
    <property type="molecule type" value="Genomic_DNA"/>
</dbReference>
<accession>A0A7I8KTR8</accession>
<dbReference type="OrthoDB" id="689350at2759"/>
<gene>
    <name evidence="2" type="ORF">SI8410_08011709</name>
</gene>
<feature type="domain" description="HMA" evidence="1">
    <location>
        <begin position="133"/>
        <end position="199"/>
    </location>
</feature>
<dbReference type="PANTHER" id="PTHR46119">
    <property type="entry name" value="OS08G0405700 PROTEIN"/>
    <property type="match status" value="1"/>
</dbReference>
<dbReference type="PROSITE" id="PS50846">
    <property type="entry name" value="HMA_2"/>
    <property type="match status" value="1"/>
</dbReference>
<dbReference type="GO" id="GO:0046872">
    <property type="term" value="F:metal ion binding"/>
    <property type="evidence" value="ECO:0007669"/>
    <property type="project" value="InterPro"/>
</dbReference>
<keyword evidence="3" id="KW-1185">Reference proteome</keyword>